<feature type="domain" description="BD-FAE-like" evidence="4">
    <location>
        <begin position="37"/>
        <end position="232"/>
    </location>
</feature>
<dbReference type="STRING" id="158441.A0A226D7H8"/>
<dbReference type="InterPro" id="IPR050300">
    <property type="entry name" value="GDXG_lipolytic_enzyme"/>
</dbReference>
<keyword evidence="6" id="KW-1185">Reference proteome</keyword>
<feature type="chain" id="PRO_5012443408" evidence="3">
    <location>
        <begin position="22"/>
        <end position="271"/>
    </location>
</feature>
<sequence length="271" mass="30355">MKNVIAFIGFTIAILFCVVESRVVLDVPYGEHKDQILDLHIPDDDSIRINKIIIMLHGGAWWMGRKEDLNPHVAIIREKLPDYAIANMNYQLGSAESPGFPKQLDDIKAVIAFLKSSFTTNLSIAVFGNSAGALLALLYSYRWDQTSRDVKAVISHVGPVDLMVDFYCKNIVAYPFIVQLLGPDTCQENPHLWNETSPITFVDERSPPTVGFYGSLDVLVPFGQMASLQEKLDSLQVPNAFARYPIGHTDWPDAHVQDMFTVMADFLTTHL</sequence>
<dbReference type="OrthoDB" id="433474at2759"/>
<protein>
    <submittedName>
        <fullName evidence="5">Kynurenine formamidase</fullName>
    </submittedName>
</protein>
<evidence type="ECO:0000256" key="1">
    <source>
        <dbReference type="ARBA" id="ARBA00022801"/>
    </source>
</evidence>
<evidence type="ECO:0000313" key="6">
    <source>
        <dbReference type="Proteomes" id="UP000198287"/>
    </source>
</evidence>
<keyword evidence="2" id="KW-0812">Transmembrane</keyword>
<keyword evidence="1" id="KW-0378">Hydrolase</keyword>
<evidence type="ECO:0000256" key="3">
    <source>
        <dbReference type="SAM" id="SignalP"/>
    </source>
</evidence>
<dbReference type="EMBL" id="LNIX01000030">
    <property type="protein sequence ID" value="OXA41179.1"/>
    <property type="molecule type" value="Genomic_DNA"/>
</dbReference>
<dbReference type="SUPFAM" id="SSF53474">
    <property type="entry name" value="alpha/beta-Hydrolases"/>
    <property type="match status" value="1"/>
</dbReference>
<comment type="caution">
    <text evidence="5">The sequence shown here is derived from an EMBL/GenBank/DDBJ whole genome shotgun (WGS) entry which is preliminary data.</text>
</comment>
<evidence type="ECO:0000256" key="2">
    <source>
        <dbReference type="SAM" id="Phobius"/>
    </source>
</evidence>
<dbReference type="InterPro" id="IPR029058">
    <property type="entry name" value="AB_hydrolase_fold"/>
</dbReference>
<dbReference type="Pfam" id="PF20434">
    <property type="entry name" value="BD-FAE"/>
    <property type="match status" value="1"/>
</dbReference>
<evidence type="ECO:0000259" key="4">
    <source>
        <dbReference type="Pfam" id="PF20434"/>
    </source>
</evidence>
<dbReference type="Proteomes" id="UP000198287">
    <property type="component" value="Unassembled WGS sequence"/>
</dbReference>
<organism evidence="5 6">
    <name type="scientific">Folsomia candida</name>
    <name type="common">Springtail</name>
    <dbReference type="NCBI Taxonomy" id="158441"/>
    <lineage>
        <taxon>Eukaryota</taxon>
        <taxon>Metazoa</taxon>
        <taxon>Ecdysozoa</taxon>
        <taxon>Arthropoda</taxon>
        <taxon>Hexapoda</taxon>
        <taxon>Collembola</taxon>
        <taxon>Entomobryomorpha</taxon>
        <taxon>Isotomoidea</taxon>
        <taxon>Isotomidae</taxon>
        <taxon>Proisotominae</taxon>
        <taxon>Folsomia</taxon>
    </lineage>
</organism>
<keyword evidence="3" id="KW-0732">Signal</keyword>
<dbReference type="GO" id="GO:0016787">
    <property type="term" value="F:hydrolase activity"/>
    <property type="evidence" value="ECO:0007669"/>
    <property type="project" value="UniProtKB-KW"/>
</dbReference>
<feature type="signal peptide" evidence="3">
    <location>
        <begin position="1"/>
        <end position="21"/>
    </location>
</feature>
<dbReference type="AlphaFoldDB" id="A0A226D7H8"/>
<reference evidence="5 6" key="1">
    <citation type="submission" date="2015-12" db="EMBL/GenBank/DDBJ databases">
        <title>The genome of Folsomia candida.</title>
        <authorList>
            <person name="Faddeeva A."/>
            <person name="Derks M.F."/>
            <person name="Anvar Y."/>
            <person name="Smit S."/>
            <person name="Van Straalen N."/>
            <person name="Roelofs D."/>
        </authorList>
    </citation>
    <scope>NUCLEOTIDE SEQUENCE [LARGE SCALE GENOMIC DNA]</scope>
    <source>
        <strain evidence="5 6">VU population</strain>
        <tissue evidence="5">Whole body</tissue>
    </source>
</reference>
<evidence type="ECO:0000313" key="5">
    <source>
        <dbReference type="EMBL" id="OXA41179.1"/>
    </source>
</evidence>
<gene>
    <name evidence="5" type="ORF">Fcan01_24144</name>
</gene>
<keyword evidence="2" id="KW-0472">Membrane</keyword>
<name>A0A226D7H8_FOLCA</name>
<dbReference type="PANTHER" id="PTHR48081">
    <property type="entry name" value="AB HYDROLASE SUPERFAMILY PROTEIN C4A8.06C"/>
    <property type="match status" value="1"/>
</dbReference>
<keyword evidence="2" id="KW-1133">Transmembrane helix</keyword>
<dbReference type="InterPro" id="IPR049492">
    <property type="entry name" value="BD-FAE-like_dom"/>
</dbReference>
<accession>A0A226D7H8</accession>
<feature type="transmembrane region" description="Helical" evidence="2">
    <location>
        <begin position="122"/>
        <end position="141"/>
    </location>
</feature>
<dbReference type="Gene3D" id="3.40.50.1820">
    <property type="entry name" value="alpha/beta hydrolase"/>
    <property type="match status" value="1"/>
</dbReference>
<proteinExistence type="predicted"/>